<evidence type="ECO:0000259" key="8">
    <source>
        <dbReference type="Pfam" id="PF17745"/>
    </source>
</evidence>
<feature type="compositionally biased region" description="Basic and acidic residues" evidence="6">
    <location>
        <begin position="286"/>
        <end position="296"/>
    </location>
</feature>
<keyword evidence="3" id="KW-0539">Nucleus</keyword>
<reference evidence="9 10" key="1">
    <citation type="journal article" date="2020" name="ISME J.">
        <title>Uncovering the hidden diversity of litter-decomposition mechanisms in mushroom-forming fungi.</title>
        <authorList>
            <person name="Floudas D."/>
            <person name="Bentzer J."/>
            <person name="Ahren D."/>
            <person name="Johansson T."/>
            <person name="Persson P."/>
            <person name="Tunlid A."/>
        </authorList>
    </citation>
    <scope>NUCLEOTIDE SEQUENCE [LARGE SCALE GENOMIC DNA]</scope>
    <source>
        <strain evidence="9 10">CBS 661.87</strain>
    </source>
</reference>
<dbReference type="InterPro" id="IPR041195">
    <property type="entry name" value="Rnh202_N"/>
</dbReference>
<evidence type="ECO:0000256" key="6">
    <source>
        <dbReference type="SAM" id="MobiDB-lite"/>
    </source>
</evidence>
<evidence type="ECO:0000256" key="1">
    <source>
        <dbReference type="ARBA" id="ARBA00004123"/>
    </source>
</evidence>
<evidence type="ECO:0000256" key="4">
    <source>
        <dbReference type="ARBA" id="ARBA00024778"/>
    </source>
</evidence>
<sequence>MATHIGILPLDIMQTLSATLEQKDRVNASTGLSFIRLPHPRTAQGISSLFLPSETLADASISCPPSKILEIQAVSPPDPRSWFLGQEVVADGKLLIITPIDPTFLLIPILQAVHSNDGTAGNYRPADDIFEDASLKLQKPDESDNASVLGNDIIRFGSIGCVKDALRHICDIKEITPTIVVYRLSQPKVLEYLRRKVSRLSAPDALEVSKTTIRGLARDGLMEDGKETLLQVGRIRAACDLLSHYLPSDVRALLIGSYDFTELDAYFKSMNDEVAAAAVEAKGKIKDKSTTGDDKKRKGAKGSQGVEKLKKANVNGMAKLSSFFKKV</sequence>
<name>A0A8H5HCB9_9AGAR</name>
<dbReference type="EMBL" id="JAACJP010000013">
    <property type="protein sequence ID" value="KAF5380605.1"/>
    <property type="molecule type" value="Genomic_DNA"/>
</dbReference>
<dbReference type="Gene3D" id="1.10.20.120">
    <property type="match status" value="1"/>
</dbReference>
<dbReference type="PANTHER" id="PTHR13383">
    <property type="entry name" value="RIBONUCLEASE H2 SUBUNIT B"/>
    <property type="match status" value="1"/>
</dbReference>
<dbReference type="OrthoDB" id="29098at2759"/>
<evidence type="ECO:0000313" key="9">
    <source>
        <dbReference type="EMBL" id="KAF5380605.1"/>
    </source>
</evidence>
<evidence type="ECO:0000259" key="7">
    <source>
        <dbReference type="Pfam" id="PF09468"/>
    </source>
</evidence>
<dbReference type="GO" id="GO:0032299">
    <property type="term" value="C:ribonuclease H2 complex"/>
    <property type="evidence" value="ECO:0007669"/>
    <property type="project" value="InterPro"/>
</dbReference>
<dbReference type="AlphaFoldDB" id="A0A8H5HCB9"/>
<dbReference type="Pfam" id="PF09468">
    <property type="entry name" value="RNase_H2-Ydr279"/>
    <property type="match status" value="1"/>
</dbReference>
<feature type="region of interest" description="Disordered" evidence="6">
    <location>
        <begin position="286"/>
        <end position="306"/>
    </location>
</feature>
<dbReference type="Pfam" id="PF17745">
    <property type="entry name" value="Ydr279_N"/>
    <property type="match status" value="1"/>
</dbReference>
<dbReference type="InterPro" id="IPR040456">
    <property type="entry name" value="RNase_H2_suB"/>
</dbReference>
<feature type="domain" description="Rnh202 triple barrel" evidence="8">
    <location>
        <begin position="28"/>
        <end position="101"/>
    </location>
</feature>
<dbReference type="GO" id="GO:0005654">
    <property type="term" value="C:nucleoplasm"/>
    <property type="evidence" value="ECO:0007669"/>
    <property type="project" value="TreeGrafter"/>
</dbReference>
<accession>A0A8H5HCB9</accession>
<evidence type="ECO:0000256" key="2">
    <source>
        <dbReference type="ARBA" id="ARBA00019062"/>
    </source>
</evidence>
<proteinExistence type="predicted"/>
<comment type="caution">
    <text evidence="9">The sequence shown here is derived from an EMBL/GenBank/DDBJ whole genome shotgun (WGS) entry which is preliminary data.</text>
</comment>
<dbReference type="Proteomes" id="UP000565441">
    <property type="component" value="Unassembled WGS sequence"/>
</dbReference>
<organism evidence="9 10">
    <name type="scientific">Tricholomella constricta</name>
    <dbReference type="NCBI Taxonomy" id="117010"/>
    <lineage>
        <taxon>Eukaryota</taxon>
        <taxon>Fungi</taxon>
        <taxon>Dikarya</taxon>
        <taxon>Basidiomycota</taxon>
        <taxon>Agaricomycotina</taxon>
        <taxon>Agaricomycetes</taxon>
        <taxon>Agaricomycetidae</taxon>
        <taxon>Agaricales</taxon>
        <taxon>Tricholomatineae</taxon>
        <taxon>Lyophyllaceae</taxon>
        <taxon>Tricholomella</taxon>
    </lineage>
</organism>
<feature type="domain" description="Ribonuclease H2 subunit B wHTH" evidence="7">
    <location>
        <begin position="104"/>
        <end position="254"/>
    </location>
</feature>
<dbReference type="PANTHER" id="PTHR13383:SF11">
    <property type="entry name" value="RIBONUCLEASE H2 SUBUNIT B"/>
    <property type="match status" value="1"/>
</dbReference>
<dbReference type="CDD" id="cd09270">
    <property type="entry name" value="RNase_H2-B"/>
    <property type="match status" value="1"/>
</dbReference>
<dbReference type="GO" id="GO:0006401">
    <property type="term" value="P:RNA catabolic process"/>
    <property type="evidence" value="ECO:0007669"/>
    <property type="project" value="TreeGrafter"/>
</dbReference>
<dbReference type="Gene3D" id="2.20.25.530">
    <property type="match status" value="1"/>
</dbReference>
<comment type="function">
    <text evidence="4">Non catalytic subunit of RNase H2, an endonuclease that specifically degrades the RNA of RNA:DNA hybrids. Participates in DNA replication, possibly by mediating the removal of lagging-strand Okazaki fragment RNA primers during DNA replication. Mediates the excision of single ribonucleotides from DNA:RNA duplexes.</text>
</comment>
<evidence type="ECO:0000313" key="10">
    <source>
        <dbReference type="Proteomes" id="UP000565441"/>
    </source>
</evidence>
<comment type="subcellular location">
    <subcellularLocation>
        <location evidence="1">Nucleus</location>
    </subcellularLocation>
</comment>
<evidence type="ECO:0000256" key="3">
    <source>
        <dbReference type="ARBA" id="ARBA00023242"/>
    </source>
</evidence>
<protein>
    <recommendedName>
        <fullName evidence="2">Ribonuclease H2 subunit B</fullName>
    </recommendedName>
    <alternativeName>
        <fullName evidence="5">Ribonuclease HI subunit B</fullName>
    </alternativeName>
</protein>
<gene>
    <name evidence="9" type="ORF">D9615_004589</name>
</gene>
<evidence type="ECO:0000256" key="5">
    <source>
        <dbReference type="ARBA" id="ARBA00033464"/>
    </source>
</evidence>
<keyword evidence="10" id="KW-1185">Reference proteome</keyword>
<dbReference type="InterPro" id="IPR019024">
    <property type="entry name" value="RNase_H2_suB_wHTH"/>
</dbReference>